<dbReference type="PANTHER" id="PTHR30069:SF46">
    <property type="entry name" value="OAR PROTEIN"/>
    <property type="match status" value="1"/>
</dbReference>
<keyword evidence="3" id="KW-1134">Transmembrane beta strand</keyword>
<evidence type="ECO:0000256" key="4">
    <source>
        <dbReference type="ARBA" id="ARBA00022692"/>
    </source>
</evidence>
<feature type="signal peptide" evidence="7">
    <location>
        <begin position="1"/>
        <end position="36"/>
    </location>
</feature>
<dbReference type="GO" id="GO:0044718">
    <property type="term" value="P:siderophore transmembrane transport"/>
    <property type="evidence" value="ECO:0007669"/>
    <property type="project" value="TreeGrafter"/>
</dbReference>
<dbReference type="GO" id="GO:0044384">
    <property type="term" value="C:host outer membrane"/>
    <property type="evidence" value="ECO:0007669"/>
    <property type="project" value="InterPro"/>
</dbReference>
<keyword evidence="9" id="KW-0675">Receptor</keyword>
<dbReference type="Pfam" id="PF25183">
    <property type="entry name" value="OMP_b-brl_4"/>
    <property type="match status" value="2"/>
</dbReference>
<dbReference type="GO" id="GO:0009279">
    <property type="term" value="C:cell outer membrane"/>
    <property type="evidence" value="ECO:0007669"/>
    <property type="project" value="UniProtKB-SubCell"/>
</dbReference>
<evidence type="ECO:0000313" key="10">
    <source>
        <dbReference type="Proteomes" id="UP000431269"/>
    </source>
</evidence>
<organism evidence="9 10">
    <name type="scientific">Terricaulis silvestris</name>
    <dbReference type="NCBI Taxonomy" id="2686094"/>
    <lineage>
        <taxon>Bacteria</taxon>
        <taxon>Pseudomonadati</taxon>
        <taxon>Pseudomonadota</taxon>
        <taxon>Alphaproteobacteria</taxon>
        <taxon>Caulobacterales</taxon>
        <taxon>Caulobacteraceae</taxon>
        <taxon>Terricaulis</taxon>
    </lineage>
</organism>
<evidence type="ECO:0000256" key="5">
    <source>
        <dbReference type="ARBA" id="ARBA00023136"/>
    </source>
</evidence>
<dbReference type="InterPro" id="IPR057601">
    <property type="entry name" value="Oar-like_b-barrel"/>
</dbReference>
<keyword evidence="7" id="KW-0732">Signal</keyword>
<protein>
    <submittedName>
        <fullName evidence="9">TonB-dependent hemoglobin/transferrin/lactoferrin receptor family protein</fullName>
    </submittedName>
</protein>
<dbReference type="InterPro" id="IPR000758">
    <property type="entry name" value="Enterovir_OMP"/>
</dbReference>
<keyword evidence="5" id="KW-0472">Membrane</keyword>
<dbReference type="PANTHER" id="PTHR30069">
    <property type="entry name" value="TONB-DEPENDENT OUTER MEMBRANE RECEPTOR"/>
    <property type="match status" value="1"/>
</dbReference>
<keyword evidence="10" id="KW-1185">Reference proteome</keyword>
<evidence type="ECO:0000256" key="3">
    <source>
        <dbReference type="ARBA" id="ARBA00022452"/>
    </source>
</evidence>
<accession>A0A6I6MPS8</accession>
<evidence type="ECO:0000259" key="8">
    <source>
        <dbReference type="Pfam" id="PF25183"/>
    </source>
</evidence>
<dbReference type="EMBL" id="CP047045">
    <property type="protein sequence ID" value="QGZ94787.1"/>
    <property type="molecule type" value="Genomic_DNA"/>
</dbReference>
<sequence>MADKVRKLFGASLGAIAASLAMSGAATIAFTTPALAQTATAGIAGVASADAEVVARNVDTGFTGRDVADSGGGYTIRGLQPGTYEVTAAGGTAQRIRVLVGQTATLDFVDDAGGEIVVVATRSGVDITSSEVSTNVTQEQIENLPQVNRNFINFAALAPGVGVSQDEREVTFRAGGQNAMAVNVFIDGQSQKSQIIDGGVAGQDDSRGNPFPQLAVQEFRVLTQNFSAEYDQSSSAIITAVTRSGTNEFHGEIFGVYQDPNWVHYNDIAGFNPSSHPEVERQQYGAALGGPIIQDRLHFFVSYEGKQEDRFGVVTLGRSGYDAQFPGVEGVVGTPFEEDLWFGKLSWQPNNDHLVDLSATIRGEQDIRDVGGQDAAQRANSLNVDETKINFRHQWSGEGWFNQAQVDYLESNYNPRALNFDDFGQDHVIFRDADNITPGFQFNVDQQEATVIRLGGRGDNQDIRQRSLTVRDDLTFDSVNGHTFQIGGRVTFNNYYVEKLFSGNPVFLFDVDGRPEINGDPDIPVRVRVGAPTEAADVDNTVYGLYIQDDWQVTDRLELNLGLRWDYEDNAFNNDYTTPDDIVDLLNAYETLPGYVMAFDPDDYISDGDREVFAEAFQPRIGFSYDLSGDETLVLFGGAGRYYDRVPYNFAFDERFKPRQFDVQINFSEDGAPGTTLWDPAYLTPEGLQPLIDATPGAGEVFLVRNGAEPPVTDQFNLGLRHVVNDWRLSATLAHAESRNGFGWYIGNLGTGPDPRFNGPTPSSLGFTQFRNLVFISNHDQEREFNALYLTADKPYTEEAGWGFGVSYTYSRATQNGSRDSNTAPFDFDYATIDLSPTYPSANDERHRLVISGIVDLPFDFRASALATFGSGSPFTVFGPNPPGWYSGTPEADNMFFFGDLFAYQNIDLRLSKDIEFANGSETYFYVDVLNATDQENPSASNVEQCSCASNFGQITPRTLQGRSFQLGVGYRF</sequence>
<dbReference type="InterPro" id="IPR036942">
    <property type="entry name" value="Beta-barrel_TonB_sf"/>
</dbReference>
<feature type="chain" id="PRO_5026292601" evidence="7">
    <location>
        <begin position="37"/>
        <end position="973"/>
    </location>
</feature>
<evidence type="ECO:0000256" key="2">
    <source>
        <dbReference type="ARBA" id="ARBA00022448"/>
    </source>
</evidence>
<dbReference type="Gene3D" id="2.40.170.20">
    <property type="entry name" value="TonB-dependent receptor, beta-barrel domain"/>
    <property type="match status" value="1"/>
</dbReference>
<dbReference type="InterPro" id="IPR039426">
    <property type="entry name" value="TonB-dep_rcpt-like"/>
</dbReference>
<reference evidence="10" key="1">
    <citation type="submission" date="2019-12" db="EMBL/GenBank/DDBJ databases">
        <title>Complete genome of Terracaulis silvestris 0127_4.</title>
        <authorList>
            <person name="Vieira S."/>
            <person name="Riedel T."/>
            <person name="Sproer C."/>
            <person name="Pascual J."/>
            <person name="Boedeker C."/>
            <person name="Overmann J."/>
        </authorList>
    </citation>
    <scope>NUCLEOTIDE SEQUENCE [LARGE SCALE GENOMIC DNA]</scope>
    <source>
        <strain evidence="10">0127_4</strain>
    </source>
</reference>
<evidence type="ECO:0000256" key="6">
    <source>
        <dbReference type="ARBA" id="ARBA00023237"/>
    </source>
</evidence>
<keyword evidence="2" id="KW-0813">Transport</keyword>
<evidence type="ECO:0000256" key="1">
    <source>
        <dbReference type="ARBA" id="ARBA00004571"/>
    </source>
</evidence>
<evidence type="ECO:0000256" key="7">
    <source>
        <dbReference type="SAM" id="SignalP"/>
    </source>
</evidence>
<dbReference type="PROSITE" id="PS00695">
    <property type="entry name" value="ENT_VIR_OMP_2"/>
    <property type="match status" value="1"/>
</dbReference>
<dbReference type="Proteomes" id="UP000431269">
    <property type="component" value="Chromosome"/>
</dbReference>
<keyword evidence="6" id="KW-0998">Cell outer membrane</keyword>
<comment type="subcellular location">
    <subcellularLocation>
        <location evidence="1">Cell outer membrane</location>
        <topology evidence="1">Multi-pass membrane protein</topology>
    </subcellularLocation>
</comment>
<proteinExistence type="predicted"/>
<dbReference type="GO" id="GO:0015344">
    <property type="term" value="F:siderophore uptake transmembrane transporter activity"/>
    <property type="evidence" value="ECO:0007669"/>
    <property type="project" value="TreeGrafter"/>
</dbReference>
<evidence type="ECO:0000313" key="9">
    <source>
        <dbReference type="EMBL" id="QGZ94787.1"/>
    </source>
</evidence>
<dbReference type="SUPFAM" id="SSF56935">
    <property type="entry name" value="Porins"/>
    <property type="match status" value="1"/>
</dbReference>
<dbReference type="RefSeq" id="WP_158765698.1">
    <property type="nucleotide sequence ID" value="NZ_CP047045.1"/>
</dbReference>
<name>A0A6I6MPS8_9CAUL</name>
<dbReference type="AlphaFoldDB" id="A0A6I6MPS8"/>
<feature type="domain" description="TonB-dependent transporter Oar-like beta-barrel" evidence="8">
    <location>
        <begin position="241"/>
        <end position="308"/>
    </location>
</feature>
<keyword evidence="4" id="KW-0812">Transmembrane</keyword>
<feature type="domain" description="TonB-dependent transporter Oar-like beta-barrel" evidence="8">
    <location>
        <begin position="339"/>
        <end position="875"/>
    </location>
</feature>
<dbReference type="KEGG" id="tsv:DSM104635_01618"/>
<gene>
    <name evidence="9" type="ORF">DSM104635_01618</name>
</gene>